<proteinExistence type="inferred from homology"/>
<dbReference type="SUPFAM" id="SSF51735">
    <property type="entry name" value="NAD(P)-binding Rossmann-fold domains"/>
    <property type="match status" value="1"/>
</dbReference>
<dbReference type="InterPro" id="IPR051317">
    <property type="entry name" value="Gfo/Idh/MocA_oxidoreduct"/>
</dbReference>
<evidence type="ECO:0000259" key="4">
    <source>
        <dbReference type="Pfam" id="PF22725"/>
    </source>
</evidence>
<dbReference type="PANTHER" id="PTHR43708:SF5">
    <property type="entry name" value="CONSERVED EXPRESSED OXIDOREDUCTASE (EUROFUNG)-RELATED"/>
    <property type="match status" value="1"/>
</dbReference>
<dbReference type="Gene3D" id="3.30.360.10">
    <property type="entry name" value="Dihydrodipicolinate Reductase, domain 2"/>
    <property type="match status" value="1"/>
</dbReference>
<dbReference type="GO" id="GO:0000166">
    <property type="term" value="F:nucleotide binding"/>
    <property type="evidence" value="ECO:0007669"/>
    <property type="project" value="InterPro"/>
</dbReference>
<feature type="domain" description="GFO/IDH/MocA-like oxidoreductase" evidence="4">
    <location>
        <begin position="132"/>
        <end position="255"/>
    </location>
</feature>
<organism evidence="5 6">
    <name type="scientific">Jeotgalibaca arthritidis</name>
    <dbReference type="NCBI Taxonomy" id="1868794"/>
    <lineage>
        <taxon>Bacteria</taxon>
        <taxon>Bacillati</taxon>
        <taxon>Bacillota</taxon>
        <taxon>Bacilli</taxon>
        <taxon>Lactobacillales</taxon>
        <taxon>Carnobacteriaceae</taxon>
        <taxon>Jeotgalibaca</taxon>
    </lineage>
</organism>
<name>A0A6G7KAT8_9LACT</name>
<keyword evidence="2" id="KW-0560">Oxidoreductase</keyword>
<dbReference type="GO" id="GO:0016491">
    <property type="term" value="F:oxidoreductase activity"/>
    <property type="evidence" value="ECO:0007669"/>
    <property type="project" value="UniProtKB-KW"/>
</dbReference>
<gene>
    <name evidence="5" type="ORF">G7057_07940</name>
</gene>
<dbReference type="InterPro" id="IPR036291">
    <property type="entry name" value="NAD(P)-bd_dom_sf"/>
</dbReference>
<evidence type="ECO:0000259" key="3">
    <source>
        <dbReference type="Pfam" id="PF01408"/>
    </source>
</evidence>
<dbReference type="EMBL" id="CP049740">
    <property type="protein sequence ID" value="QII82370.1"/>
    <property type="molecule type" value="Genomic_DNA"/>
</dbReference>
<dbReference type="Proteomes" id="UP000501451">
    <property type="component" value="Chromosome"/>
</dbReference>
<dbReference type="AlphaFoldDB" id="A0A6G7KAT8"/>
<comment type="similarity">
    <text evidence="1">Belongs to the Gfo/Idh/MocA family.</text>
</comment>
<dbReference type="PANTHER" id="PTHR43708">
    <property type="entry name" value="CONSERVED EXPRESSED OXIDOREDUCTASE (EUROFUNG)"/>
    <property type="match status" value="1"/>
</dbReference>
<dbReference type="Pfam" id="PF01408">
    <property type="entry name" value="GFO_IDH_MocA"/>
    <property type="match status" value="1"/>
</dbReference>
<reference evidence="5 6" key="1">
    <citation type="journal article" date="2017" name="Int. J. Syst. Evol. Microbiol.">
        <title>Jeotgalibaca porci sp. nov. and Jeotgalibaca arthritidis sp. nov., isolated from pigs, and emended description of the genus Jeotgalibaca.</title>
        <authorList>
            <person name="Zamora L."/>
            <person name="Perez-Sancho M."/>
            <person name="Dominguez L."/>
            <person name="Fernandez-Garayzabal J.F."/>
            <person name="Vela A.I."/>
        </authorList>
    </citation>
    <scope>NUCLEOTIDE SEQUENCE [LARGE SCALE GENOMIC DNA]</scope>
    <source>
        <strain evidence="5 6">CECT 9157</strain>
    </source>
</reference>
<evidence type="ECO:0000313" key="6">
    <source>
        <dbReference type="Proteomes" id="UP000501451"/>
    </source>
</evidence>
<sequence length="324" mass="36342">MKEIKWAMIGCGDVTEKKTGPALYSAQGSRLVGVYSRTKERAEDWVRRHQHGIVYDTIEQLLDDSSVQAVYIATPPDSHFDYAMKVLEAGKIPLIEKPMASDFVACQNIIKKAKQVELPLYVNFYRRGLEKFQTIKQLLEDGAIGEVLTVTIRHYSPLDPELKTANDLPWRYKKEAGGGKALDSQIHVIDYLMWLFGDIEAVNGFAANRADAYEVEDTIVVSFKFKSQVFGTATWSYAASEYVDQVDIQGTKGTMGFSGTGVNDLRVNDENYQFEAPDHVGLPYIQMIVDHLLSGGDCPADTHQAAQTVYFFDQLLADYRRGIS</sequence>
<evidence type="ECO:0000313" key="5">
    <source>
        <dbReference type="EMBL" id="QII82370.1"/>
    </source>
</evidence>
<feature type="domain" description="Gfo/Idh/MocA-like oxidoreductase N-terminal" evidence="3">
    <location>
        <begin position="4"/>
        <end position="124"/>
    </location>
</feature>
<dbReference type="RefSeq" id="WP_166162606.1">
    <property type="nucleotide sequence ID" value="NZ_CP049740.1"/>
</dbReference>
<dbReference type="SUPFAM" id="SSF55347">
    <property type="entry name" value="Glyceraldehyde-3-phosphate dehydrogenase-like, C-terminal domain"/>
    <property type="match status" value="1"/>
</dbReference>
<dbReference type="Gene3D" id="3.40.50.720">
    <property type="entry name" value="NAD(P)-binding Rossmann-like Domain"/>
    <property type="match status" value="1"/>
</dbReference>
<dbReference type="InterPro" id="IPR055170">
    <property type="entry name" value="GFO_IDH_MocA-like_dom"/>
</dbReference>
<accession>A0A6G7KAT8</accession>
<evidence type="ECO:0000256" key="2">
    <source>
        <dbReference type="ARBA" id="ARBA00023002"/>
    </source>
</evidence>
<keyword evidence="6" id="KW-1185">Reference proteome</keyword>
<dbReference type="KEGG" id="jar:G7057_07940"/>
<evidence type="ECO:0000256" key="1">
    <source>
        <dbReference type="ARBA" id="ARBA00010928"/>
    </source>
</evidence>
<protein>
    <submittedName>
        <fullName evidence="5">Gfo/Idh/MocA family oxidoreductase</fullName>
    </submittedName>
</protein>
<dbReference type="Pfam" id="PF22725">
    <property type="entry name" value="GFO_IDH_MocA_C3"/>
    <property type="match status" value="1"/>
</dbReference>
<dbReference type="InterPro" id="IPR000683">
    <property type="entry name" value="Gfo/Idh/MocA-like_OxRdtase_N"/>
</dbReference>